<dbReference type="PANTHER" id="PTHR10443">
    <property type="entry name" value="MICROSOMAL DIPEPTIDASE"/>
    <property type="match status" value="1"/>
</dbReference>
<keyword evidence="1" id="KW-0378">Hydrolase</keyword>
<dbReference type="EMBL" id="JAZHBO010000002">
    <property type="protein sequence ID" value="MEF2155732.1"/>
    <property type="molecule type" value="Genomic_DNA"/>
</dbReference>
<dbReference type="Pfam" id="PF01244">
    <property type="entry name" value="Peptidase_M19"/>
    <property type="match status" value="1"/>
</dbReference>
<dbReference type="RefSeq" id="WP_331703731.1">
    <property type="nucleotide sequence ID" value="NZ_JAZHBO010000002.1"/>
</dbReference>
<dbReference type="SUPFAM" id="SSF51556">
    <property type="entry name" value="Metallo-dependent hydrolases"/>
    <property type="match status" value="1"/>
</dbReference>
<dbReference type="PANTHER" id="PTHR10443:SF12">
    <property type="entry name" value="DIPEPTIDASE"/>
    <property type="match status" value="1"/>
</dbReference>
<accession>A0ABU7UZ32</accession>
<dbReference type="Proteomes" id="UP001356170">
    <property type="component" value="Unassembled WGS sequence"/>
</dbReference>
<dbReference type="PROSITE" id="PS51365">
    <property type="entry name" value="RENAL_DIPEPTIDASE_2"/>
    <property type="match status" value="1"/>
</dbReference>
<reference evidence="1 2" key="1">
    <citation type="submission" date="2024-01" db="EMBL/GenBank/DDBJ databases">
        <title>Novel species of the genus Luteimonas isolated from rivers.</title>
        <authorList>
            <person name="Lu H."/>
        </authorList>
    </citation>
    <scope>NUCLEOTIDE SEQUENCE [LARGE SCALE GENOMIC DNA]</scope>
    <source>
        <strain evidence="1 2">FXH3W</strain>
    </source>
</reference>
<evidence type="ECO:0000313" key="1">
    <source>
        <dbReference type="EMBL" id="MEF2155732.1"/>
    </source>
</evidence>
<keyword evidence="1" id="KW-0645">Protease</keyword>
<gene>
    <name evidence="1" type="ORF">V3390_05715</name>
</gene>
<proteinExistence type="predicted"/>
<name>A0ABU7UZ32_9GAMM</name>
<protein>
    <submittedName>
        <fullName evidence="1">Dipeptidase</fullName>
        <ecNumber evidence="1">3.4.13.19</ecNumber>
    </submittedName>
</protein>
<dbReference type="InterPro" id="IPR008257">
    <property type="entry name" value="Pept_M19"/>
</dbReference>
<dbReference type="InterPro" id="IPR032466">
    <property type="entry name" value="Metal_Hydrolase"/>
</dbReference>
<keyword evidence="2" id="KW-1185">Reference proteome</keyword>
<keyword evidence="1" id="KW-0224">Dipeptidase</keyword>
<organism evidence="1 2">
    <name type="scientific">Aquilutibacter rugosus</name>
    <dbReference type="NCBI Taxonomy" id="3115820"/>
    <lineage>
        <taxon>Bacteria</taxon>
        <taxon>Pseudomonadati</taxon>
        <taxon>Pseudomonadota</taxon>
        <taxon>Gammaproteobacteria</taxon>
        <taxon>Lysobacterales</taxon>
        <taxon>Lysobacteraceae</taxon>
        <taxon>Aquilutibacter</taxon>
    </lineage>
</organism>
<comment type="caution">
    <text evidence="1">The sequence shown here is derived from an EMBL/GenBank/DDBJ whole genome shotgun (WGS) entry which is preliminary data.</text>
</comment>
<dbReference type="Gene3D" id="3.20.20.140">
    <property type="entry name" value="Metal-dependent hydrolases"/>
    <property type="match status" value="1"/>
</dbReference>
<evidence type="ECO:0000313" key="2">
    <source>
        <dbReference type="Proteomes" id="UP001356170"/>
    </source>
</evidence>
<dbReference type="EC" id="3.4.13.19" evidence="1"/>
<sequence length="382" mass="41772">MFPALLMAALAATPVGMPPVVDTHIDAPSLQVREWKDLLNTTDRDFDAPAATKGGLKVGFMSIYTSPTQDEQGTANASAHQQIDAMEALAYRAPDRFVVLRSARDYDPNDKRIALTFGMENAAPIGDRLDLLKVFRDRGVSYITLAHSANNRLADSSYAVDRKWNGLSPFGKQVVDSMNRLGIMVDVSHVSDQAALQAIALSRAPVIASHSAFRHFTPGFERNVSDEIAKAIAAKGGVVQVTFGTQFVNRKDALGLRDYFIELKKFKDGVVADLAAGRKPPKTEAEFDREWDAVHPYSPATVREVADHIVYGIGLIGADHIGIGSDFDGVGEALPTDLRTVADYPKLANELRRRGISDADIAKVMGDNLLRVWRQVDQLRSE</sequence>
<dbReference type="CDD" id="cd01301">
    <property type="entry name" value="rDP_like"/>
    <property type="match status" value="1"/>
</dbReference>
<dbReference type="GO" id="GO:0016805">
    <property type="term" value="F:dipeptidase activity"/>
    <property type="evidence" value="ECO:0007669"/>
    <property type="project" value="UniProtKB-KW"/>
</dbReference>